<keyword evidence="2" id="KW-1185">Reference proteome</keyword>
<comment type="caution">
    <text evidence="1">The sequence shown here is derived from an EMBL/GenBank/DDBJ whole genome shotgun (WGS) entry which is preliminary data.</text>
</comment>
<organism evidence="1 2">
    <name type="scientific">Rhodoplanes roseus</name>
    <dbReference type="NCBI Taxonomy" id="29409"/>
    <lineage>
        <taxon>Bacteria</taxon>
        <taxon>Pseudomonadati</taxon>
        <taxon>Pseudomonadota</taxon>
        <taxon>Alphaproteobacteria</taxon>
        <taxon>Hyphomicrobiales</taxon>
        <taxon>Nitrobacteraceae</taxon>
        <taxon>Rhodoplanes</taxon>
    </lineage>
</organism>
<dbReference type="AlphaFoldDB" id="A0A327KUT2"/>
<reference evidence="1 2" key="1">
    <citation type="submission" date="2017-07" db="EMBL/GenBank/DDBJ databases">
        <title>Draft Genome Sequences of Select Purple Nonsulfur Bacteria.</title>
        <authorList>
            <person name="Lasarre B."/>
            <person name="Mckinlay J.B."/>
        </authorList>
    </citation>
    <scope>NUCLEOTIDE SEQUENCE [LARGE SCALE GENOMIC DNA]</scope>
    <source>
        <strain evidence="1 2">DSM 5909</strain>
    </source>
</reference>
<dbReference type="Proteomes" id="UP000249130">
    <property type="component" value="Unassembled WGS sequence"/>
</dbReference>
<sequence>MGKGGVMVQDVAARHVSRGFLAAEELSGRLLLTQLATRALEGWCRERGIADGHIVVRRHDAPAAEALDPTSLAALGGDPSGLTFRRVDIRLAGITLVDAANWYFPERLTPAMRERLRGDTPFGETIAALKARRTTFFVGIADRDAIEAAVRHGDAAAPIFEHRAVLALADGTPLSVVHERYRAVLVR</sequence>
<dbReference type="InterPro" id="IPR028978">
    <property type="entry name" value="Chorismate_lyase_/UTRA_dom_sf"/>
</dbReference>
<protein>
    <recommendedName>
        <fullName evidence="3">UbiC transcription regulator-associated domain-containing protein</fullName>
    </recommendedName>
</protein>
<accession>A0A327KUT2</accession>
<name>A0A327KUT2_9BRAD</name>
<evidence type="ECO:0008006" key="3">
    <source>
        <dbReference type="Google" id="ProtNLM"/>
    </source>
</evidence>
<dbReference type="SUPFAM" id="SSF64288">
    <property type="entry name" value="Chorismate lyase-like"/>
    <property type="match status" value="1"/>
</dbReference>
<evidence type="ECO:0000313" key="1">
    <source>
        <dbReference type="EMBL" id="RAI42670.1"/>
    </source>
</evidence>
<gene>
    <name evidence="1" type="ORF">CH341_18300</name>
</gene>
<dbReference type="EMBL" id="NPEX01000135">
    <property type="protein sequence ID" value="RAI42670.1"/>
    <property type="molecule type" value="Genomic_DNA"/>
</dbReference>
<proteinExistence type="predicted"/>
<evidence type="ECO:0000313" key="2">
    <source>
        <dbReference type="Proteomes" id="UP000249130"/>
    </source>
</evidence>
<dbReference type="Gene3D" id="3.40.1410.10">
    <property type="entry name" value="Chorismate lyase-like"/>
    <property type="match status" value="1"/>
</dbReference>